<accession>A0A553NV12</accession>
<evidence type="ECO:0000256" key="1">
    <source>
        <dbReference type="ARBA" id="ARBA00004888"/>
    </source>
</evidence>
<dbReference type="GO" id="GO:0006006">
    <property type="term" value="P:glucose metabolic process"/>
    <property type="evidence" value="ECO:0007669"/>
    <property type="project" value="TreeGrafter"/>
</dbReference>
<dbReference type="UniPathway" id="UPA00109">
    <property type="reaction ID" value="UER00180"/>
</dbReference>
<evidence type="ECO:0000313" key="19">
    <source>
        <dbReference type="Proteomes" id="UP000318571"/>
    </source>
</evidence>
<dbReference type="InterPro" id="IPR001312">
    <property type="entry name" value="Hexokinase"/>
</dbReference>
<name>A0A553NV12_TIGCA</name>
<comment type="catalytic activity">
    <reaction evidence="11">
        <text>D-glucose + ATP = D-glucose 6-phosphate + ADP + H(+)</text>
        <dbReference type="Rhea" id="RHEA:17825"/>
        <dbReference type="ChEBI" id="CHEBI:4167"/>
        <dbReference type="ChEBI" id="CHEBI:15378"/>
        <dbReference type="ChEBI" id="CHEBI:30616"/>
        <dbReference type="ChEBI" id="CHEBI:61548"/>
        <dbReference type="ChEBI" id="CHEBI:456216"/>
        <dbReference type="EC" id="2.7.1.1"/>
    </reaction>
    <physiologicalReaction direction="left-to-right" evidence="11">
        <dbReference type="Rhea" id="RHEA:17826"/>
    </physiologicalReaction>
</comment>
<dbReference type="Pfam" id="PF03727">
    <property type="entry name" value="Hexokinase_2"/>
    <property type="match status" value="1"/>
</dbReference>
<keyword evidence="8 14" id="KW-0324">Glycolysis</keyword>
<dbReference type="AlphaFoldDB" id="A0A553NV12"/>
<evidence type="ECO:0000259" key="17">
    <source>
        <dbReference type="Pfam" id="PF03727"/>
    </source>
</evidence>
<dbReference type="Gene3D" id="3.30.420.40">
    <property type="match status" value="1"/>
</dbReference>
<evidence type="ECO:0000256" key="13">
    <source>
        <dbReference type="ARBA" id="ARBA00059457"/>
    </source>
</evidence>
<keyword evidence="7 14" id="KW-0067">ATP-binding</keyword>
<dbReference type="InterPro" id="IPR022672">
    <property type="entry name" value="Hexokinase_N"/>
</dbReference>
<dbReference type="OrthoDB" id="419537at2759"/>
<dbReference type="PROSITE" id="PS51748">
    <property type="entry name" value="HEXOKINASE_2"/>
    <property type="match status" value="1"/>
</dbReference>
<feature type="domain" description="Hexokinase C-terminal" evidence="17">
    <location>
        <begin position="328"/>
        <end position="562"/>
    </location>
</feature>
<dbReference type="GO" id="GO:0001678">
    <property type="term" value="P:intracellular glucose homeostasis"/>
    <property type="evidence" value="ECO:0007669"/>
    <property type="project" value="InterPro"/>
</dbReference>
<evidence type="ECO:0000256" key="9">
    <source>
        <dbReference type="ARBA" id="ARBA00044613"/>
    </source>
</evidence>
<evidence type="ECO:0000256" key="8">
    <source>
        <dbReference type="ARBA" id="ARBA00023152"/>
    </source>
</evidence>
<dbReference type="Pfam" id="PF00349">
    <property type="entry name" value="Hexokinase_1"/>
    <property type="match status" value="1"/>
</dbReference>
<dbReference type="Proteomes" id="UP000318571">
    <property type="component" value="Chromosome 1"/>
</dbReference>
<comment type="pathway">
    <text evidence="1">Carbohydrate degradation; glycolysis; D-glyceraldehyde 3-phosphate and glycerone phosphate from D-glucose: step 1/4.</text>
</comment>
<evidence type="ECO:0000259" key="16">
    <source>
        <dbReference type="Pfam" id="PF00349"/>
    </source>
</evidence>
<dbReference type="InterPro" id="IPR022673">
    <property type="entry name" value="Hexokinase_C"/>
</dbReference>
<dbReference type="UniPathway" id="UPA00242"/>
<dbReference type="GO" id="GO:0004340">
    <property type="term" value="F:glucokinase activity"/>
    <property type="evidence" value="ECO:0007669"/>
    <property type="project" value="TreeGrafter"/>
</dbReference>
<evidence type="ECO:0000256" key="3">
    <source>
        <dbReference type="ARBA" id="ARBA00009225"/>
    </source>
</evidence>
<keyword evidence="15" id="KW-0175">Coiled coil</keyword>
<evidence type="ECO:0000256" key="2">
    <source>
        <dbReference type="ARBA" id="ARBA00005028"/>
    </source>
</evidence>
<dbReference type="GO" id="GO:0005524">
    <property type="term" value="F:ATP binding"/>
    <property type="evidence" value="ECO:0007669"/>
    <property type="project" value="UniProtKB-UniRule"/>
</dbReference>
<dbReference type="EC" id="2.7.1.-" evidence="14"/>
<comment type="catalytic activity">
    <reaction evidence="10">
        <text>D-fructose + ATP = D-fructose 6-phosphate + ADP + H(+)</text>
        <dbReference type="Rhea" id="RHEA:16125"/>
        <dbReference type="ChEBI" id="CHEBI:15378"/>
        <dbReference type="ChEBI" id="CHEBI:30616"/>
        <dbReference type="ChEBI" id="CHEBI:37721"/>
        <dbReference type="ChEBI" id="CHEBI:61527"/>
        <dbReference type="ChEBI" id="CHEBI:456216"/>
        <dbReference type="EC" id="2.7.1.1"/>
    </reaction>
    <physiologicalReaction direction="left-to-right" evidence="10">
        <dbReference type="Rhea" id="RHEA:16126"/>
    </physiologicalReaction>
</comment>
<evidence type="ECO:0000256" key="5">
    <source>
        <dbReference type="ARBA" id="ARBA00022741"/>
    </source>
</evidence>
<evidence type="ECO:0000256" key="11">
    <source>
        <dbReference type="ARBA" id="ARBA00048160"/>
    </source>
</evidence>
<dbReference type="GO" id="GO:0019158">
    <property type="term" value="F:mannokinase activity"/>
    <property type="evidence" value="ECO:0007669"/>
    <property type="project" value="RHEA"/>
</dbReference>
<feature type="coiled-coil region" evidence="15">
    <location>
        <begin position="57"/>
        <end position="84"/>
    </location>
</feature>
<evidence type="ECO:0000256" key="7">
    <source>
        <dbReference type="ARBA" id="ARBA00022840"/>
    </source>
</evidence>
<evidence type="ECO:0000256" key="4">
    <source>
        <dbReference type="ARBA" id="ARBA00022679"/>
    </source>
</evidence>
<evidence type="ECO:0000256" key="6">
    <source>
        <dbReference type="ARBA" id="ARBA00022777"/>
    </source>
</evidence>
<evidence type="ECO:0000256" key="12">
    <source>
        <dbReference type="ARBA" id="ARBA00050361"/>
    </source>
</evidence>
<keyword evidence="4 14" id="KW-0808">Transferase</keyword>
<protein>
    <recommendedName>
        <fullName evidence="14">Phosphotransferase</fullName>
        <ecNumber evidence="14">2.7.1.-</ecNumber>
    </recommendedName>
</protein>
<dbReference type="FunFam" id="3.30.420.40:FF:000095">
    <property type="entry name" value="Phosphotransferase"/>
    <property type="match status" value="1"/>
</dbReference>
<dbReference type="CDD" id="cd24019">
    <property type="entry name" value="ASKHA_NBD_HK_meta"/>
    <property type="match status" value="1"/>
</dbReference>
<evidence type="ECO:0000256" key="10">
    <source>
        <dbReference type="ARBA" id="ARBA00047905"/>
    </source>
</evidence>
<proteinExistence type="inferred from homology"/>
<reference evidence="18 19" key="1">
    <citation type="journal article" date="2018" name="Nat. Ecol. Evol.">
        <title>Genomic signatures of mitonuclear coevolution across populations of Tigriopus californicus.</title>
        <authorList>
            <person name="Barreto F.S."/>
            <person name="Watson E.T."/>
            <person name="Lima T.G."/>
            <person name="Willett C.S."/>
            <person name="Edmands S."/>
            <person name="Li W."/>
            <person name="Burton R.S."/>
        </authorList>
    </citation>
    <scope>NUCLEOTIDE SEQUENCE [LARGE SCALE GENOMIC DNA]</scope>
    <source>
        <strain evidence="18 19">San Diego</strain>
    </source>
</reference>
<comment type="caution">
    <text evidence="18">The sequence shown here is derived from an EMBL/GenBank/DDBJ whole genome shotgun (WGS) entry which is preliminary data.</text>
</comment>
<dbReference type="GO" id="GO:0008865">
    <property type="term" value="F:fructokinase activity"/>
    <property type="evidence" value="ECO:0007669"/>
    <property type="project" value="TreeGrafter"/>
</dbReference>
<keyword evidence="19" id="KW-1185">Reference proteome</keyword>
<comment type="pathway">
    <text evidence="2">Carbohydrate metabolism; hexose metabolism.</text>
</comment>
<keyword evidence="5 14" id="KW-0547">Nucleotide-binding</keyword>
<dbReference type="EMBL" id="VCGU01000010">
    <property type="protein sequence ID" value="TRY69273.1"/>
    <property type="molecule type" value="Genomic_DNA"/>
</dbReference>
<dbReference type="GO" id="GO:0006096">
    <property type="term" value="P:glycolytic process"/>
    <property type="evidence" value="ECO:0007669"/>
    <property type="project" value="UniProtKB-UniPathway"/>
</dbReference>
<dbReference type="Gene3D" id="3.40.367.20">
    <property type="match status" value="1"/>
</dbReference>
<comment type="function">
    <text evidence="13">Catalyzes the phosphorylation of various hexoses to hexose 6-phosphate.</text>
</comment>
<dbReference type="STRING" id="6832.A0A553NV12"/>
<dbReference type="GO" id="GO:0005536">
    <property type="term" value="F:D-glucose binding"/>
    <property type="evidence" value="ECO:0007669"/>
    <property type="project" value="InterPro"/>
</dbReference>
<evidence type="ECO:0000256" key="14">
    <source>
        <dbReference type="RuleBase" id="RU362007"/>
    </source>
</evidence>
<organism evidence="18 19">
    <name type="scientific">Tigriopus californicus</name>
    <name type="common">Marine copepod</name>
    <dbReference type="NCBI Taxonomy" id="6832"/>
    <lineage>
        <taxon>Eukaryota</taxon>
        <taxon>Metazoa</taxon>
        <taxon>Ecdysozoa</taxon>
        <taxon>Arthropoda</taxon>
        <taxon>Crustacea</taxon>
        <taxon>Multicrustacea</taxon>
        <taxon>Hexanauplia</taxon>
        <taxon>Copepoda</taxon>
        <taxon>Harpacticoida</taxon>
        <taxon>Harpacticidae</taxon>
        <taxon>Tigriopus</taxon>
    </lineage>
</organism>
<comment type="similarity">
    <text evidence="3 14">Belongs to the hexokinase family.</text>
</comment>
<keyword evidence="6 14" id="KW-0418">Kinase</keyword>
<dbReference type="GO" id="GO:0005829">
    <property type="term" value="C:cytosol"/>
    <property type="evidence" value="ECO:0007669"/>
    <property type="project" value="TreeGrafter"/>
</dbReference>
<feature type="domain" description="Hexokinase N-terminal" evidence="16">
    <location>
        <begin position="127"/>
        <end position="322"/>
    </location>
</feature>
<dbReference type="GO" id="GO:0005739">
    <property type="term" value="C:mitochondrion"/>
    <property type="evidence" value="ECO:0007669"/>
    <property type="project" value="TreeGrafter"/>
</dbReference>
<dbReference type="FunFam" id="3.40.367.20:FF:000005">
    <property type="entry name" value="Phosphotransferase"/>
    <property type="match status" value="1"/>
</dbReference>
<evidence type="ECO:0000313" key="18">
    <source>
        <dbReference type="EMBL" id="TRY69273.1"/>
    </source>
</evidence>
<dbReference type="InterPro" id="IPR043129">
    <property type="entry name" value="ATPase_NBD"/>
</dbReference>
<evidence type="ECO:0000256" key="15">
    <source>
        <dbReference type="SAM" id="Coils"/>
    </source>
</evidence>
<dbReference type="PANTHER" id="PTHR19443">
    <property type="entry name" value="HEXOKINASE"/>
    <property type="match status" value="1"/>
</dbReference>
<sequence>MGQTASTTAVCSRIQSSAGACGDNNHGNNSPVAANRMQGYPLFKSNTSNNNNSNPHKMSLELKIASLEEELISKNRELAALRESISQKPGFAKLEGDVCIRSTRKQSAAVLVQSYEPLTVNSRRRKIEDYCRDLVINNDHISRMEQRLRESIEKGLDKKTHDMASVKCFPTYVRELPSGHECGKFLALDLGGTNFRVVLIEIGENEKFEMDNEVYAISQDLMNGSGDDLFDHIASCLANFAKARKIDKEVLPLGFTFSFPCKQKGLAVGELISWTKGFSCKGVEGEDVVTLLKNAINKRGDIHVDVAAILNDTTGCLMSCAWKNHNCRIGLIIGTGTNACYLEDLEKVGLWDGDINNPKHVIVNTEWGAFGDHGELDFIVTKWDHRVDEGSINPGKQIFEKMISGMYMGEVVRQVLVDLVDEDLIFAKQPLENLRTRGRFYTKYVSEIESDQVGDYTQCREALKDLGMTNVTDEDCSALRHVCECVSRRAGFMVSAGITALLKKMDYKDVVVAIDGSVFRFHPHFENIMRSRIRQLMGTEYKFDLMLSTDGSGRGAALVAAVLMGECAI</sequence>
<gene>
    <name evidence="18" type="ORF">TCAL_07243</name>
</gene>
<comment type="catalytic activity">
    <reaction evidence="9">
        <text>a D-hexose + ATP = a D-hexose 6-phosphate + ADP + H(+)</text>
        <dbReference type="Rhea" id="RHEA:22740"/>
        <dbReference type="ChEBI" id="CHEBI:4194"/>
        <dbReference type="ChEBI" id="CHEBI:15378"/>
        <dbReference type="ChEBI" id="CHEBI:30616"/>
        <dbReference type="ChEBI" id="CHEBI:229467"/>
        <dbReference type="ChEBI" id="CHEBI:456216"/>
        <dbReference type="EC" id="2.7.1.1"/>
    </reaction>
    <physiologicalReaction direction="left-to-right" evidence="9">
        <dbReference type="Rhea" id="RHEA:22741"/>
    </physiologicalReaction>
</comment>
<dbReference type="OMA" id="ADCVQQF"/>
<dbReference type="SUPFAM" id="SSF53067">
    <property type="entry name" value="Actin-like ATPase domain"/>
    <property type="match status" value="2"/>
</dbReference>
<comment type="catalytic activity">
    <reaction evidence="12">
        <text>D-mannose + ATP = D-mannose 6-phosphate + ADP + H(+)</text>
        <dbReference type="Rhea" id="RHEA:11028"/>
        <dbReference type="ChEBI" id="CHEBI:4208"/>
        <dbReference type="ChEBI" id="CHEBI:15378"/>
        <dbReference type="ChEBI" id="CHEBI:30616"/>
        <dbReference type="ChEBI" id="CHEBI:58735"/>
        <dbReference type="ChEBI" id="CHEBI:456216"/>
        <dbReference type="EC" id="2.7.1.1"/>
    </reaction>
    <physiologicalReaction direction="left-to-right" evidence="12">
        <dbReference type="Rhea" id="RHEA:11029"/>
    </physiologicalReaction>
</comment>
<dbReference type="PRINTS" id="PR00475">
    <property type="entry name" value="HEXOKINASE"/>
</dbReference>
<dbReference type="PANTHER" id="PTHR19443:SF16">
    <property type="entry name" value="HEXOKINASE TYPE 1-RELATED"/>
    <property type="match status" value="1"/>
</dbReference>